<dbReference type="InterPro" id="IPR008920">
    <property type="entry name" value="TF_FadR/GntR_C"/>
</dbReference>
<evidence type="ECO:0000256" key="4">
    <source>
        <dbReference type="SAM" id="Coils"/>
    </source>
</evidence>
<dbReference type="EMBL" id="LWLV01001768">
    <property type="protein sequence ID" value="OTA40443.1"/>
    <property type="molecule type" value="Genomic_DNA"/>
</dbReference>
<dbReference type="Gene3D" id="1.20.120.530">
    <property type="entry name" value="GntR ligand-binding domain-like"/>
    <property type="match status" value="1"/>
</dbReference>
<dbReference type="SMART" id="SM00345">
    <property type="entry name" value="HTH_GNTR"/>
    <property type="match status" value="1"/>
</dbReference>
<dbReference type="PANTHER" id="PTHR43537:SF5">
    <property type="entry name" value="UXU OPERON TRANSCRIPTIONAL REGULATOR"/>
    <property type="match status" value="1"/>
</dbReference>
<evidence type="ECO:0000313" key="6">
    <source>
        <dbReference type="EMBL" id="OTA40443.1"/>
    </source>
</evidence>
<dbReference type="Pfam" id="PF00392">
    <property type="entry name" value="GntR"/>
    <property type="match status" value="1"/>
</dbReference>
<evidence type="ECO:0000256" key="2">
    <source>
        <dbReference type="ARBA" id="ARBA00023125"/>
    </source>
</evidence>
<accession>A0A1Y2T5B2</accession>
<dbReference type="GO" id="GO:0003677">
    <property type="term" value="F:DNA binding"/>
    <property type="evidence" value="ECO:0007669"/>
    <property type="project" value="UniProtKB-KW"/>
</dbReference>
<keyword evidence="3" id="KW-0804">Transcription</keyword>
<dbReference type="InterPro" id="IPR036390">
    <property type="entry name" value="WH_DNA-bd_sf"/>
</dbReference>
<sequence>MGRFERVTSQRIYQQIVDQITRMVKEGTLRPGDRLPPERQLAEEFGVSRSAVREALSALRMLGLVEARVGEGTFITQPPDERFISPLALVLTIEHSEAVGRELLELRSALEAESAALAALRREAEDLAEMEAALRDMERDLEEGRLGAEADWRFHDAVASASGNSLLLHTMRSLSDTMKEALGLYREQLLRIPGMGRTLLQDHIDVLEAIRSQDAEAARQRMAAHILRVRQTLYG</sequence>
<dbReference type="SUPFAM" id="SSF46785">
    <property type="entry name" value="Winged helix' DNA-binding domain"/>
    <property type="match status" value="1"/>
</dbReference>
<dbReference type="PRINTS" id="PR00035">
    <property type="entry name" value="HTHGNTR"/>
</dbReference>
<protein>
    <recommendedName>
        <fullName evidence="5">HTH gntR-type domain-containing protein</fullName>
    </recommendedName>
</protein>
<reference evidence="7" key="1">
    <citation type="submission" date="2016-04" db="EMBL/GenBank/DDBJ databases">
        <authorList>
            <person name="Antunes L.P."/>
            <person name="Martins L.F."/>
            <person name="Pereira R.V."/>
            <person name="Thomas A.M."/>
            <person name="Barbosa D."/>
            <person name="Nascimento L."/>
            <person name="Silva G.M."/>
            <person name="Condomitti G.W."/>
            <person name="Digiampietri L.A."/>
            <person name="Lombardi K.C."/>
            <person name="Ramos P.L."/>
            <person name="Quaggio R.B."/>
            <person name="Oliveira J.C."/>
            <person name="Pascon R.C."/>
            <person name="Cruz J.B."/>
            <person name="Silva A.M."/>
            <person name="Setubal J.C."/>
        </authorList>
    </citation>
    <scope>NUCLEOTIDE SEQUENCE [LARGE SCALE GENOMIC DNA]</scope>
</reference>
<name>A0A1Y2T5B2_SYMTR</name>
<evidence type="ECO:0000313" key="7">
    <source>
        <dbReference type="Proteomes" id="UP000194267"/>
    </source>
</evidence>
<keyword evidence="2" id="KW-0238">DNA-binding</keyword>
<dbReference type="PROSITE" id="PS50949">
    <property type="entry name" value="HTH_GNTR"/>
    <property type="match status" value="1"/>
</dbReference>
<dbReference type="PANTHER" id="PTHR43537">
    <property type="entry name" value="TRANSCRIPTIONAL REGULATOR, GNTR FAMILY"/>
    <property type="match status" value="1"/>
</dbReference>
<organism evidence="6 7">
    <name type="scientific">Symbiobacterium thermophilum</name>
    <dbReference type="NCBI Taxonomy" id="2734"/>
    <lineage>
        <taxon>Bacteria</taxon>
        <taxon>Bacillati</taxon>
        <taxon>Bacillota</taxon>
        <taxon>Clostridia</taxon>
        <taxon>Eubacteriales</taxon>
        <taxon>Symbiobacteriaceae</taxon>
        <taxon>Symbiobacterium</taxon>
    </lineage>
</organism>
<evidence type="ECO:0000256" key="3">
    <source>
        <dbReference type="ARBA" id="ARBA00023163"/>
    </source>
</evidence>
<dbReference type="SUPFAM" id="SSF48008">
    <property type="entry name" value="GntR ligand-binding domain-like"/>
    <property type="match status" value="1"/>
</dbReference>
<dbReference type="GO" id="GO:0003700">
    <property type="term" value="F:DNA-binding transcription factor activity"/>
    <property type="evidence" value="ECO:0007669"/>
    <property type="project" value="InterPro"/>
</dbReference>
<proteinExistence type="predicted"/>
<feature type="coiled-coil region" evidence="4">
    <location>
        <begin position="103"/>
        <end position="147"/>
    </location>
</feature>
<dbReference type="InterPro" id="IPR011711">
    <property type="entry name" value="GntR_C"/>
</dbReference>
<feature type="domain" description="HTH gntR-type" evidence="5">
    <location>
        <begin position="10"/>
        <end position="78"/>
    </location>
</feature>
<dbReference type="Pfam" id="PF07729">
    <property type="entry name" value="FCD"/>
    <property type="match status" value="1"/>
</dbReference>
<dbReference type="Gene3D" id="1.10.10.10">
    <property type="entry name" value="Winged helix-like DNA-binding domain superfamily/Winged helix DNA-binding domain"/>
    <property type="match status" value="1"/>
</dbReference>
<keyword evidence="1" id="KW-0805">Transcription regulation</keyword>
<evidence type="ECO:0000256" key="1">
    <source>
        <dbReference type="ARBA" id="ARBA00023015"/>
    </source>
</evidence>
<comment type="caution">
    <text evidence="6">The sequence shown here is derived from an EMBL/GenBank/DDBJ whole genome shotgun (WGS) entry which is preliminary data.</text>
</comment>
<dbReference type="AlphaFoldDB" id="A0A1Y2T5B2"/>
<dbReference type="CDD" id="cd07377">
    <property type="entry name" value="WHTH_GntR"/>
    <property type="match status" value="1"/>
</dbReference>
<dbReference type="InterPro" id="IPR036388">
    <property type="entry name" value="WH-like_DNA-bd_sf"/>
</dbReference>
<dbReference type="Proteomes" id="UP000194267">
    <property type="component" value="Unassembled WGS sequence"/>
</dbReference>
<keyword evidence="4" id="KW-0175">Coiled coil</keyword>
<gene>
    <name evidence="6" type="ORF">A6D92_17555</name>
</gene>
<dbReference type="InterPro" id="IPR000524">
    <property type="entry name" value="Tscrpt_reg_HTH_GntR"/>
</dbReference>
<dbReference type="SMART" id="SM00895">
    <property type="entry name" value="FCD"/>
    <property type="match status" value="1"/>
</dbReference>
<evidence type="ECO:0000259" key="5">
    <source>
        <dbReference type="PROSITE" id="PS50949"/>
    </source>
</evidence>